<evidence type="ECO:0000256" key="1">
    <source>
        <dbReference type="SAM" id="MobiDB-lite"/>
    </source>
</evidence>
<evidence type="ECO:0000313" key="4">
    <source>
        <dbReference type="Proteomes" id="UP001596434"/>
    </source>
</evidence>
<feature type="compositionally biased region" description="Low complexity" evidence="1">
    <location>
        <begin position="223"/>
        <end position="234"/>
    </location>
</feature>
<dbReference type="Pfam" id="PF24035">
    <property type="entry name" value="DUF7344"/>
    <property type="match status" value="1"/>
</dbReference>
<dbReference type="RefSeq" id="WP_379703779.1">
    <property type="nucleotide sequence ID" value="NZ_JBHTAT010000001.1"/>
</dbReference>
<sequence length="349" mass="37742">MDGPVDLHYGTFADAASILVLAPTESDSDDGLCLDLLTMYELSSTNVLSATVAQSAAERFDLWCRVTEDALPARATIVDASWDDVSTTCGRPALPDDERSTQVSIQRLPANAEPIDLGMAIARSLGAWESTPESTVLCLHSLTDLLDRFDRETVVSLASGLNDLCEDVGATAHHHLDPATHDEETVATLRPLYDAVVEHVGEDGWTVTNASTDADRPSFRRSTTPPGGTAGTDPSHPETIPMPYSFDQTLDLISVARRRTLLYHLKDRGSGAIPLDELVDAVATRERAVPARDTPDSADSVRVSLVHAHLPRLADLGILDYDAESSTVEYYGNPALESFLRYVETLELG</sequence>
<dbReference type="Pfam" id="PF24336">
    <property type="entry name" value="DUF7504"/>
    <property type="match status" value="1"/>
</dbReference>
<organism evidence="3 4">
    <name type="scientific">Haloplanus litoreus</name>
    <dbReference type="NCBI Taxonomy" id="767515"/>
    <lineage>
        <taxon>Archaea</taxon>
        <taxon>Methanobacteriati</taxon>
        <taxon>Methanobacteriota</taxon>
        <taxon>Stenosarchaea group</taxon>
        <taxon>Halobacteria</taxon>
        <taxon>Halobacteriales</taxon>
        <taxon>Haloferacaceae</taxon>
        <taxon>Haloplanus</taxon>
    </lineage>
</organism>
<dbReference type="AlphaFoldDB" id="A0ABD5ZYI8"/>
<feature type="region of interest" description="Disordered" evidence="1">
    <location>
        <begin position="207"/>
        <end position="239"/>
    </location>
</feature>
<feature type="domain" description="DUF7344" evidence="2">
    <location>
        <begin position="251"/>
        <end position="329"/>
    </location>
</feature>
<comment type="caution">
    <text evidence="3">The sequence shown here is derived from an EMBL/GenBank/DDBJ whole genome shotgun (WGS) entry which is preliminary data.</text>
</comment>
<proteinExistence type="predicted"/>
<dbReference type="EMBL" id="JBHTAT010000001">
    <property type="protein sequence ID" value="MFC7255551.1"/>
    <property type="molecule type" value="Genomic_DNA"/>
</dbReference>
<evidence type="ECO:0000259" key="2">
    <source>
        <dbReference type="Pfam" id="PF24035"/>
    </source>
</evidence>
<gene>
    <name evidence="3" type="ORF">ACFQKE_09655</name>
</gene>
<dbReference type="GeneID" id="96953915"/>
<dbReference type="Proteomes" id="UP001596434">
    <property type="component" value="Unassembled WGS sequence"/>
</dbReference>
<protein>
    <recommendedName>
        <fullName evidence="2">DUF7344 domain-containing protein</fullName>
    </recommendedName>
</protein>
<accession>A0ABD5ZYI8</accession>
<dbReference type="InterPro" id="IPR055768">
    <property type="entry name" value="DUF7344"/>
</dbReference>
<evidence type="ECO:0000313" key="3">
    <source>
        <dbReference type="EMBL" id="MFC7255551.1"/>
    </source>
</evidence>
<keyword evidence="4" id="KW-1185">Reference proteome</keyword>
<dbReference type="InterPro" id="IPR055927">
    <property type="entry name" value="DUF7504"/>
</dbReference>
<name>A0ABD5ZYI8_9EURY</name>
<reference evidence="3 4" key="1">
    <citation type="journal article" date="2019" name="Int. J. Syst. Evol. Microbiol.">
        <title>The Global Catalogue of Microorganisms (GCM) 10K type strain sequencing project: providing services to taxonomists for standard genome sequencing and annotation.</title>
        <authorList>
            <consortium name="The Broad Institute Genomics Platform"/>
            <consortium name="The Broad Institute Genome Sequencing Center for Infectious Disease"/>
            <person name="Wu L."/>
            <person name="Ma J."/>
        </authorList>
    </citation>
    <scope>NUCLEOTIDE SEQUENCE [LARGE SCALE GENOMIC DNA]</scope>
    <source>
        <strain evidence="3 4">GX21</strain>
    </source>
</reference>